<dbReference type="Proteomes" id="UP001140074">
    <property type="component" value="Unassembled WGS sequence"/>
</dbReference>
<name>A0A9W8M6U6_9FUNG</name>
<dbReference type="GO" id="GO:0016020">
    <property type="term" value="C:membrane"/>
    <property type="evidence" value="ECO:0007669"/>
    <property type="project" value="InterPro"/>
</dbReference>
<feature type="region of interest" description="Disordered" evidence="2">
    <location>
        <begin position="1"/>
        <end position="38"/>
    </location>
</feature>
<keyword evidence="3" id="KW-0472">Membrane</keyword>
<feature type="transmembrane region" description="Helical" evidence="3">
    <location>
        <begin position="561"/>
        <end position="582"/>
    </location>
</feature>
<dbReference type="EMBL" id="JANBUY010000063">
    <property type="protein sequence ID" value="KAJ2865312.1"/>
    <property type="molecule type" value="Genomic_DNA"/>
</dbReference>
<keyword evidence="3" id="KW-1133">Transmembrane helix</keyword>
<sequence>MSYPSRGTRHTRPAPLRRSLTVYSPTEHGKTNDYPPLHMLTPAPTPVRNLIDHTQVAPPPRLQRSLTTGTTRGQMSPWAYYNSDQQRAGPPPPLLLDSARLRNVSPYHLSQRSPAAVGDRRTPTQYSTQFLARSLAASPASSWAQSPQRSLSRRQSIVLQSSCSGHLSLESPNRDRNSVPPLPAVDPQSLASTKSLPHGPCAVADAQRSRRRSMAYERYPPLVSIFEASAALSLAYDVEPYSEEEDPQTASYEGCIVTRSPSATSLASEFSALPSPSSSSSSSSVSSYAYLFDSARPSATAIASDEPQISRKQNTNCTRPASYCYSSPDRFSSRPLVTASILLSTGDLCFGAMADARPPPELSFQAASGLFPTEHAPLLAGDSSATLSADNDWQRQSTGSLVAREAKSLLHASSYLLLGNLLQAVISISQVASSGHLGTRELAAIGLAHIVVILAGYPIAFAVLGCLETCASQAFTSARPQLVGGYFVRAIQLQWLMGLALAPLWLNASTPLMYLLDDLETVTLAAEYLRWYFIPFLVFANMLCARQVLYAQGITYPAPYLTLLGALFTMAFQYLLVFAPYFQMGVRGIAVASGLSYLAMLVATLIVIARHDFKRIRGSQAPWRPMLRLLPHCFVLALFSTGTSELVTVAAAHLGPAALTTQAVLSALSRVLSITSSSIGVAALNRSGNLIGLHAPRHARAAAFTALCAAALVSALAFVALLVAPQWWIHIFTNDEHTVEQAARVLPIVALAFAAQTLAFVASQLLAAQGRQSLAVRIKFIALYVIALPLAYWTISHGLAGLWAAVAVGHFATAIFESLMVLKTDWTSLVEKCAYIFHTV</sequence>
<dbReference type="NCBIfam" id="TIGR00797">
    <property type="entry name" value="matE"/>
    <property type="match status" value="1"/>
</dbReference>
<feature type="region of interest" description="Disordered" evidence="2">
    <location>
        <begin position="60"/>
        <end position="94"/>
    </location>
</feature>
<feature type="transmembrane region" description="Helical" evidence="3">
    <location>
        <begin position="444"/>
        <end position="467"/>
    </location>
</feature>
<proteinExistence type="inferred from homology"/>
<feature type="transmembrane region" description="Helical" evidence="3">
    <location>
        <begin position="748"/>
        <end position="767"/>
    </location>
</feature>
<dbReference type="Pfam" id="PF01554">
    <property type="entry name" value="MatE"/>
    <property type="match status" value="2"/>
</dbReference>
<accession>A0A9W8M6U6</accession>
<keyword evidence="5" id="KW-1185">Reference proteome</keyword>
<evidence type="ECO:0000256" key="1">
    <source>
        <dbReference type="ARBA" id="ARBA00010199"/>
    </source>
</evidence>
<dbReference type="AlphaFoldDB" id="A0A9W8M6U6"/>
<feature type="transmembrane region" description="Helical" evidence="3">
    <location>
        <begin position="774"/>
        <end position="795"/>
    </location>
</feature>
<dbReference type="GO" id="GO:0015297">
    <property type="term" value="F:antiporter activity"/>
    <property type="evidence" value="ECO:0007669"/>
    <property type="project" value="InterPro"/>
</dbReference>
<dbReference type="InterPro" id="IPR002528">
    <property type="entry name" value="MATE_fam"/>
</dbReference>
<protein>
    <submittedName>
        <fullName evidence="4">Ethionine resistance protein</fullName>
    </submittedName>
</protein>
<reference evidence="4" key="1">
    <citation type="submission" date="2022-07" db="EMBL/GenBank/DDBJ databases">
        <title>Phylogenomic reconstructions and comparative analyses of Kickxellomycotina fungi.</title>
        <authorList>
            <person name="Reynolds N.K."/>
            <person name="Stajich J.E."/>
            <person name="Barry K."/>
            <person name="Grigoriev I.V."/>
            <person name="Crous P."/>
            <person name="Smith M.E."/>
        </authorList>
    </citation>
    <scope>NUCLEOTIDE SEQUENCE</scope>
    <source>
        <strain evidence="4">RSA 476</strain>
    </source>
</reference>
<feature type="transmembrane region" description="Helical" evidence="3">
    <location>
        <begin position="801"/>
        <end position="822"/>
    </location>
</feature>
<evidence type="ECO:0000256" key="2">
    <source>
        <dbReference type="SAM" id="MobiDB-lite"/>
    </source>
</evidence>
<dbReference type="GO" id="GO:0042910">
    <property type="term" value="F:xenobiotic transmembrane transporter activity"/>
    <property type="evidence" value="ECO:0007669"/>
    <property type="project" value="InterPro"/>
</dbReference>
<feature type="transmembrane region" description="Helical" evidence="3">
    <location>
        <begin position="528"/>
        <end position="549"/>
    </location>
</feature>
<comment type="caution">
    <text evidence="4">The sequence shown here is derived from an EMBL/GenBank/DDBJ whole genome shotgun (WGS) entry which is preliminary data.</text>
</comment>
<evidence type="ECO:0000313" key="5">
    <source>
        <dbReference type="Proteomes" id="UP001140074"/>
    </source>
</evidence>
<organism evidence="4 5">
    <name type="scientific">Coemansia aciculifera</name>
    <dbReference type="NCBI Taxonomy" id="417176"/>
    <lineage>
        <taxon>Eukaryota</taxon>
        <taxon>Fungi</taxon>
        <taxon>Fungi incertae sedis</taxon>
        <taxon>Zoopagomycota</taxon>
        <taxon>Kickxellomycotina</taxon>
        <taxon>Kickxellomycetes</taxon>
        <taxon>Kickxellales</taxon>
        <taxon>Kickxellaceae</taxon>
        <taxon>Coemansia</taxon>
    </lineage>
</organism>
<dbReference type="PANTHER" id="PTHR11206">
    <property type="entry name" value="MULTIDRUG RESISTANCE PROTEIN"/>
    <property type="match status" value="1"/>
</dbReference>
<feature type="transmembrane region" description="Helical" evidence="3">
    <location>
        <begin position="588"/>
        <end position="608"/>
    </location>
</feature>
<feature type="transmembrane region" description="Helical" evidence="3">
    <location>
        <begin position="704"/>
        <end position="728"/>
    </location>
</feature>
<evidence type="ECO:0000256" key="3">
    <source>
        <dbReference type="SAM" id="Phobius"/>
    </source>
</evidence>
<evidence type="ECO:0000313" key="4">
    <source>
        <dbReference type="EMBL" id="KAJ2865312.1"/>
    </source>
</evidence>
<comment type="similarity">
    <text evidence="1">Belongs to the multi antimicrobial extrusion (MATE) (TC 2.A.66.1) family.</text>
</comment>
<feature type="region of interest" description="Disordered" evidence="2">
    <location>
        <begin position="165"/>
        <end position="205"/>
    </location>
</feature>
<feature type="compositionally biased region" description="Polar residues" evidence="2">
    <location>
        <begin position="64"/>
        <end position="74"/>
    </location>
</feature>
<gene>
    <name evidence="4" type="primary">ERC1_3</name>
    <name evidence="4" type="ORF">GGH94_002327</name>
</gene>
<feature type="transmembrane region" description="Helical" evidence="3">
    <location>
        <begin position="487"/>
        <end position="508"/>
    </location>
</feature>
<keyword evidence="3" id="KW-0812">Transmembrane</keyword>